<protein>
    <submittedName>
        <fullName evidence="5">Peptidoglycan/LPS O-acetylase OafA/YrhL, contains acyltransferase and SGNH-hydrolase domains</fullName>
    </submittedName>
</protein>
<feature type="transmembrane region" description="Helical" evidence="2">
    <location>
        <begin position="257"/>
        <end position="274"/>
    </location>
</feature>
<feature type="domain" description="SGNH" evidence="4">
    <location>
        <begin position="487"/>
        <end position="694"/>
    </location>
</feature>
<dbReference type="Pfam" id="PF01757">
    <property type="entry name" value="Acyl_transf_3"/>
    <property type="match status" value="1"/>
</dbReference>
<name>A0A1X7INC4_9MICO</name>
<feature type="transmembrane region" description="Helical" evidence="2">
    <location>
        <begin position="322"/>
        <end position="340"/>
    </location>
</feature>
<reference evidence="6" key="1">
    <citation type="submission" date="2017-04" db="EMBL/GenBank/DDBJ databases">
        <authorList>
            <person name="Varghese N."/>
            <person name="Submissions S."/>
        </authorList>
    </citation>
    <scope>NUCLEOTIDE SEQUENCE [LARGE SCALE GENOMIC DNA]</scope>
    <source>
        <strain evidence="6">VKM Ac-2510</strain>
    </source>
</reference>
<keyword evidence="2" id="KW-0812">Transmembrane</keyword>
<feature type="transmembrane region" description="Helical" evidence="2">
    <location>
        <begin position="166"/>
        <end position="183"/>
    </location>
</feature>
<feature type="domain" description="Acyltransferase 3" evidence="3">
    <location>
        <begin position="28"/>
        <end position="362"/>
    </location>
</feature>
<sequence>MTRTRKYAKTARAEPAGVKAASPPPPRADIQGLRALAVVAVILDHLLGWPAGGFVGVDVFFVISGFLITGLLLREHQRTGSISFIGFYRRRIKRIMPAAVAVVVVTIFAASILFGKSRLLETIGDGIWATFFAANWHFAAAGTDYFQLGGPISPLQHYWSLAVEEQFYFVWPWLMLLIFWAVARRGRASEKTARVAVGLTVVAISLASFTWAIFETINNPTWAYFSTFSRAWELGIGAIVALTAGHLARIPAWLRPALGWIGLAGVMAAVFVVSDTDAFPAPWAALPVLATALVIAAGTGGTQRFLWPIMNRATNYIGDISYSLYLWHFPILIMLLTLMPGSSLEYYVVALALTGALSVVSYHLIEDPVRKSRWLDGAGTPKAPRRPVDRKLATGWLAVLATVSILLVVVAFQRQPVSVPRIDTAELLSAYDPDAAAEPAASLPLCLGAATLDPAASCTPVVVGSQLAPLPADVAEDTGNSYACFPNEDQAMKVCHYGDVDSDVRVAIVGDSHAASLIPGLSQEASGQGWALDTYVGAACIWISGSCEAMPDIEKALLEQPYDIVITSAYRGSGNTDKDALAQSFADTWTPVATAGSKIVVIEDVPISAGEAVACVTRVNFVATDDCSISTEKGYRVQDGAAMAVPLVQNAALVSTQQYFCQETCPEVIGNVLVYRDDISHITATYSKTLAPYLVRDIVAATSPAAPE</sequence>
<dbReference type="InterPro" id="IPR050879">
    <property type="entry name" value="Acyltransferase_3"/>
</dbReference>
<keyword evidence="5" id="KW-0378">Hydrolase</keyword>
<feature type="transmembrane region" description="Helical" evidence="2">
    <location>
        <begin position="95"/>
        <end position="114"/>
    </location>
</feature>
<feature type="transmembrane region" description="Helical" evidence="2">
    <location>
        <begin position="55"/>
        <end position="74"/>
    </location>
</feature>
<evidence type="ECO:0000259" key="3">
    <source>
        <dbReference type="Pfam" id="PF01757"/>
    </source>
</evidence>
<dbReference type="AlphaFoldDB" id="A0A1X7INC4"/>
<feature type="region of interest" description="Disordered" evidence="1">
    <location>
        <begin position="1"/>
        <end position="25"/>
    </location>
</feature>
<evidence type="ECO:0000256" key="2">
    <source>
        <dbReference type="SAM" id="Phobius"/>
    </source>
</evidence>
<feature type="transmembrane region" description="Helical" evidence="2">
    <location>
        <begin position="392"/>
        <end position="412"/>
    </location>
</feature>
<evidence type="ECO:0000313" key="6">
    <source>
        <dbReference type="Proteomes" id="UP000193244"/>
    </source>
</evidence>
<dbReference type="GO" id="GO:0016787">
    <property type="term" value="F:hydrolase activity"/>
    <property type="evidence" value="ECO:0007669"/>
    <property type="project" value="UniProtKB-KW"/>
</dbReference>
<feature type="transmembrane region" description="Helical" evidence="2">
    <location>
        <begin position="280"/>
        <end position="301"/>
    </location>
</feature>
<dbReference type="Proteomes" id="UP000193244">
    <property type="component" value="Unassembled WGS sequence"/>
</dbReference>
<feature type="transmembrane region" description="Helical" evidence="2">
    <location>
        <begin position="234"/>
        <end position="250"/>
    </location>
</feature>
<dbReference type="GO" id="GO:0016747">
    <property type="term" value="F:acyltransferase activity, transferring groups other than amino-acyl groups"/>
    <property type="evidence" value="ECO:0007669"/>
    <property type="project" value="InterPro"/>
</dbReference>
<dbReference type="InterPro" id="IPR002656">
    <property type="entry name" value="Acyl_transf_3_dom"/>
</dbReference>
<feature type="transmembrane region" description="Helical" evidence="2">
    <location>
        <begin position="195"/>
        <end position="214"/>
    </location>
</feature>
<evidence type="ECO:0000259" key="4">
    <source>
        <dbReference type="Pfam" id="PF19040"/>
    </source>
</evidence>
<dbReference type="EMBL" id="FXAY01000001">
    <property type="protein sequence ID" value="SMG16197.1"/>
    <property type="molecule type" value="Genomic_DNA"/>
</dbReference>
<dbReference type="PANTHER" id="PTHR23028">
    <property type="entry name" value="ACETYLTRANSFERASE"/>
    <property type="match status" value="1"/>
</dbReference>
<dbReference type="PANTHER" id="PTHR23028:SF53">
    <property type="entry name" value="ACYL_TRANSF_3 DOMAIN-CONTAINING PROTEIN"/>
    <property type="match status" value="1"/>
</dbReference>
<keyword evidence="2" id="KW-0472">Membrane</keyword>
<proteinExistence type="predicted"/>
<dbReference type="GO" id="GO:0016020">
    <property type="term" value="C:membrane"/>
    <property type="evidence" value="ECO:0007669"/>
    <property type="project" value="TreeGrafter"/>
</dbReference>
<gene>
    <name evidence="5" type="ORF">SAMN06296010_0674</name>
</gene>
<keyword evidence="5" id="KW-0012">Acyltransferase</keyword>
<dbReference type="Pfam" id="PF19040">
    <property type="entry name" value="SGNH"/>
    <property type="match status" value="1"/>
</dbReference>
<feature type="transmembrane region" description="Helical" evidence="2">
    <location>
        <begin position="346"/>
        <end position="365"/>
    </location>
</feature>
<dbReference type="RefSeq" id="WP_085482897.1">
    <property type="nucleotide sequence ID" value="NZ_FXAY01000001.1"/>
</dbReference>
<accession>A0A1X7INC4</accession>
<keyword evidence="5" id="KW-0808">Transferase</keyword>
<keyword evidence="2" id="KW-1133">Transmembrane helix</keyword>
<evidence type="ECO:0000256" key="1">
    <source>
        <dbReference type="SAM" id="MobiDB-lite"/>
    </source>
</evidence>
<dbReference type="OrthoDB" id="3404679at2"/>
<keyword evidence="6" id="KW-1185">Reference proteome</keyword>
<dbReference type="InterPro" id="IPR043968">
    <property type="entry name" value="SGNH"/>
</dbReference>
<dbReference type="GO" id="GO:0009103">
    <property type="term" value="P:lipopolysaccharide biosynthetic process"/>
    <property type="evidence" value="ECO:0007669"/>
    <property type="project" value="TreeGrafter"/>
</dbReference>
<evidence type="ECO:0000313" key="5">
    <source>
        <dbReference type="EMBL" id="SMG16197.1"/>
    </source>
</evidence>
<organism evidence="5 6">
    <name type="scientific">Agreia pratensis</name>
    <dbReference type="NCBI Taxonomy" id="150121"/>
    <lineage>
        <taxon>Bacteria</taxon>
        <taxon>Bacillati</taxon>
        <taxon>Actinomycetota</taxon>
        <taxon>Actinomycetes</taxon>
        <taxon>Micrococcales</taxon>
        <taxon>Microbacteriaceae</taxon>
        <taxon>Agreia</taxon>
    </lineage>
</organism>